<feature type="domain" description="Calpain catalytic" evidence="9">
    <location>
        <begin position="245"/>
        <end position="535"/>
    </location>
</feature>
<dbReference type="Pfam" id="PF00648">
    <property type="entry name" value="Peptidase_C2"/>
    <property type="match status" value="1"/>
</dbReference>
<accession>A0A9Q8SWU4</accession>
<name>A0A9Q8SWU4_9PEZI</name>
<dbReference type="GO" id="GO:0004198">
    <property type="term" value="F:calcium-dependent cysteine-type endopeptidase activity"/>
    <property type="evidence" value="ECO:0007669"/>
    <property type="project" value="InterPro"/>
</dbReference>
<dbReference type="PRINTS" id="PR00704">
    <property type="entry name" value="CALPAIN"/>
</dbReference>
<feature type="region of interest" description="Disordered" evidence="7">
    <location>
        <begin position="786"/>
        <end position="819"/>
    </location>
</feature>
<feature type="compositionally biased region" description="Basic and acidic residues" evidence="7">
    <location>
        <begin position="911"/>
        <end position="930"/>
    </location>
</feature>
<dbReference type="PANTHER" id="PTHR10183:SF379">
    <property type="entry name" value="CALPAIN-5"/>
    <property type="match status" value="1"/>
</dbReference>
<evidence type="ECO:0000313" key="11">
    <source>
        <dbReference type="Proteomes" id="UP000830671"/>
    </source>
</evidence>
<dbReference type="EMBL" id="CP019477">
    <property type="protein sequence ID" value="UQC84648.1"/>
    <property type="molecule type" value="Genomic_DNA"/>
</dbReference>
<dbReference type="Proteomes" id="UP000830671">
    <property type="component" value="Chromosome 5"/>
</dbReference>
<dbReference type="RefSeq" id="XP_049146265.1">
    <property type="nucleotide sequence ID" value="XM_049289120.1"/>
</dbReference>
<feature type="active site" evidence="5 6">
    <location>
        <position position="459"/>
    </location>
</feature>
<dbReference type="PROSITE" id="PS50203">
    <property type="entry name" value="CALPAIN_CAT"/>
    <property type="match status" value="1"/>
</dbReference>
<feature type="compositionally biased region" description="Polar residues" evidence="7">
    <location>
        <begin position="787"/>
        <end position="806"/>
    </location>
</feature>
<evidence type="ECO:0000256" key="1">
    <source>
        <dbReference type="ARBA" id="ARBA00007623"/>
    </source>
</evidence>
<feature type="compositionally biased region" description="Basic and acidic residues" evidence="7">
    <location>
        <begin position="999"/>
        <end position="1024"/>
    </location>
</feature>
<dbReference type="KEGG" id="clup:CLUP02_10144"/>
<feature type="region of interest" description="Disordered" evidence="7">
    <location>
        <begin position="722"/>
        <end position="743"/>
    </location>
</feature>
<evidence type="ECO:0000256" key="8">
    <source>
        <dbReference type="SAM" id="SignalP"/>
    </source>
</evidence>
<feature type="region of interest" description="Disordered" evidence="7">
    <location>
        <begin position="970"/>
        <end position="1069"/>
    </location>
</feature>
<feature type="compositionally biased region" description="Low complexity" evidence="7">
    <location>
        <begin position="882"/>
        <end position="895"/>
    </location>
</feature>
<evidence type="ECO:0000256" key="5">
    <source>
        <dbReference type="PIRSR" id="PIRSR622684-1"/>
    </source>
</evidence>
<evidence type="ECO:0000259" key="9">
    <source>
        <dbReference type="PROSITE" id="PS50203"/>
    </source>
</evidence>
<dbReference type="GO" id="GO:0006508">
    <property type="term" value="P:proteolysis"/>
    <property type="evidence" value="ECO:0007669"/>
    <property type="project" value="UniProtKB-KW"/>
</dbReference>
<dbReference type="CDD" id="cd00044">
    <property type="entry name" value="CysPc"/>
    <property type="match status" value="1"/>
</dbReference>
<keyword evidence="8" id="KW-0732">Signal</keyword>
<dbReference type="FunFam" id="3.90.70.10:FF:000072">
    <property type="entry name" value="Cysteine proteinase"/>
    <property type="match status" value="1"/>
</dbReference>
<sequence>MGLLLKVSHRMLFLSATLGLTLTHVDGLRGFLLSYLNPIGAGQVNLLTFESSGTEQVSASAKTLQSSTLTKATAKEIDPEDVMASTVLSSSSSSSDEVVPSSVIPHPRRRAYLATMPVTVTKPRKTKQQPPQEIIDEFWTKFTTKTPGKATTVIPQNAYAERVAKRSSKATGIFTQTSYDEAATVCKAKVDKIVHECRRVNQRYRDPHYDIEFDLKFGRRDCLETLWNTKDAKPPQSAFQPKAVKRVVDIFDNPQFYIDGPTADDVRQGRDGDCWLMAALCNLSNKPGLIEKVCVAHNLEVGVYGFVFHRDGEWFSEIIDDKLYLTKPDYDEPYLERILWEDRERINSEEAYRRIYQSNSGALYFAQCENPNETWLPLLEKAYAKAHGDYASIEGGFTGEAIEDLTGGVTSEVYTTDILDKEYFWKEKLLKVNEDWLLGCSTGFASRGLGERKGIIEMHAYSVMKAVEMDGQRLVLLKNPWGKGEWKGAWSDGSKEWTPEWLQKLKHTFGDDGAFWISYHDLLKKYNIFDVTRLFGPEWKVTSIWTTLSVPWTLDYHETYFAFTISKSGPVVIVLAQLDDRYFRGLEGQYRFDLQFRLHKAGQEDYVVRSQASYRMNRSVNVELDLQAGSYEVLVKLDAVRNDGVLPIDQVIRSNAKNRREKLIRIGLAYDLAHSKGKLVESAAEKAAKEAHERRHREKRRAEIKRKILEEREQEHYLRIKAKRKAQKQQAKRIAQHQAAKEKLRAHIRLANPLPPKQSEPIPNPPSPVAKVTIQEAEHETLEIATKNLSLSNDSRGAGSQTNSGTMAGEDVPISPRHKDRAIPQVFKSAEMLEQITERSPGSLTPPKPTNKRSRGDRREVVKVRSEVQEATLQDVEEVMSEEASPSEYSAPYPCESDDDGIASVSSMSELSERELELEIDAVEKREPSTDRLPPQPPPGAPAEEQDEFERDPWNAVAVVGLRVYSKVTNEDQEEVISNLRVVRPSLYPQEEAVPKTAEPGDKKSKGLDVDDSAKDATLEGEIKQRKKSIRPTSEDLSDASKLSRSDASKKRRATPGVDSLGYTFDFQA</sequence>
<dbReference type="InterPro" id="IPR038765">
    <property type="entry name" value="Papain-like_cys_pep_sf"/>
</dbReference>
<dbReference type="AlphaFoldDB" id="A0A9Q8SWU4"/>
<feature type="signal peptide" evidence="8">
    <location>
        <begin position="1"/>
        <end position="27"/>
    </location>
</feature>
<feature type="active site" evidence="5 6">
    <location>
        <position position="274"/>
    </location>
</feature>
<reference evidence="10" key="1">
    <citation type="journal article" date="2021" name="Mol. Plant Microbe Interact.">
        <title>Complete Genome Sequence of the Plant-Pathogenic Fungus Colletotrichum lupini.</title>
        <authorList>
            <person name="Baroncelli R."/>
            <person name="Pensec F."/>
            <person name="Da Lio D."/>
            <person name="Boufleur T."/>
            <person name="Vicente I."/>
            <person name="Sarrocco S."/>
            <person name="Picot A."/>
            <person name="Baraldi E."/>
            <person name="Sukno S."/>
            <person name="Thon M."/>
            <person name="Le Floch G."/>
        </authorList>
    </citation>
    <scope>NUCLEOTIDE SEQUENCE</scope>
    <source>
        <strain evidence="10">IMI 504893</strain>
    </source>
</reference>
<comment type="similarity">
    <text evidence="1">Belongs to the peptidase C2 family.</text>
</comment>
<feature type="compositionally biased region" description="Basic residues" evidence="7">
    <location>
        <begin position="722"/>
        <end position="735"/>
    </location>
</feature>
<keyword evidence="2 6" id="KW-0645">Protease</keyword>
<protein>
    <submittedName>
        <fullName evidence="10">Calpain family cysteine protease</fullName>
    </submittedName>
</protein>
<organism evidence="10 11">
    <name type="scientific">Colletotrichum lupini</name>
    <dbReference type="NCBI Taxonomy" id="145971"/>
    <lineage>
        <taxon>Eukaryota</taxon>
        <taxon>Fungi</taxon>
        <taxon>Dikarya</taxon>
        <taxon>Ascomycota</taxon>
        <taxon>Pezizomycotina</taxon>
        <taxon>Sordariomycetes</taxon>
        <taxon>Hypocreomycetidae</taxon>
        <taxon>Glomerellales</taxon>
        <taxon>Glomerellaceae</taxon>
        <taxon>Colletotrichum</taxon>
        <taxon>Colletotrichum acutatum species complex</taxon>
    </lineage>
</organism>
<dbReference type="InterPro" id="IPR022684">
    <property type="entry name" value="Calpain_cysteine_protease"/>
</dbReference>
<evidence type="ECO:0000256" key="2">
    <source>
        <dbReference type="ARBA" id="ARBA00022670"/>
    </source>
</evidence>
<gene>
    <name evidence="10" type="ORF">CLUP02_10144</name>
</gene>
<evidence type="ECO:0000256" key="6">
    <source>
        <dbReference type="PROSITE-ProRule" id="PRU00239"/>
    </source>
</evidence>
<dbReference type="GeneID" id="73344130"/>
<feature type="compositionally biased region" description="Basic and acidic residues" evidence="7">
    <location>
        <begin position="857"/>
        <end position="868"/>
    </location>
</feature>
<keyword evidence="3 6" id="KW-0378">Hydrolase</keyword>
<keyword evidence="4 6" id="KW-0788">Thiol protease</keyword>
<evidence type="ECO:0000256" key="3">
    <source>
        <dbReference type="ARBA" id="ARBA00022801"/>
    </source>
</evidence>
<dbReference type="SUPFAM" id="SSF54001">
    <property type="entry name" value="Cysteine proteinases"/>
    <property type="match status" value="1"/>
</dbReference>
<evidence type="ECO:0000256" key="7">
    <source>
        <dbReference type="SAM" id="MobiDB-lite"/>
    </source>
</evidence>
<evidence type="ECO:0000256" key="4">
    <source>
        <dbReference type="ARBA" id="ARBA00022807"/>
    </source>
</evidence>
<dbReference type="SMART" id="SM00230">
    <property type="entry name" value="CysPc"/>
    <property type="match status" value="1"/>
</dbReference>
<feature type="chain" id="PRO_5040322458" evidence="8">
    <location>
        <begin position="28"/>
        <end position="1069"/>
    </location>
</feature>
<dbReference type="PANTHER" id="PTHR10183">
    <property type="entry name" value="CALPAIN"/>
    <property type="match status" value="1"/>
</dbReference>
<dbReference type="Gene3D" id="3.90.70.10">
    <property type="entry name" value="Cysteine proteinases"/>
    <property type="match status" value="1"/>
</dbReference>
<dbReference type="InterPro" id="IPR001300">
    <property type="entry name" value="Peptidase_C2_calpain_cat"/>
</dbReference>
<proteinExistence type="inferred from homology"/>
<evidence type="ECO:0000313" key="10">
    <source>
        <dbReference type="EMBL" id="UQC84648.1"/>
    </source>
</evidence>
<feature type="active site" evidence="5 6">
    <location>
        <position position="479"/>
    </location>
</feature>
<feature type="region of interest" description="Disordered" evidence="7">
    <location>
        <begin position="835"/>
        <end position="952"/>
    </location>
</feature>
<keyword evidence="11" id="KW-1185">Reference proteome</keyword>